<sequence>MNILVNAHDLRLPYRSPSSLTTSGLSASVVSEYLCNQRGTQGPNIISRSSHPPDMSSTIVEPNTTVRYQNFEGPSFTQRRPSPPPFETSPASTGHLMQGTFGTNRSRLEHNIFQPGQHEGDFSSASQDPRRPLPQTPSNVFNPSYQLATPNYPPLPPSATASGPPPSSNQTPGSYYERLRHPEMFQRRDRAREEGQGHFARQQNPFLHGSDHERILYELRMTREEFSRQAHELLVETMGMDHQPRTPEQWANLVLSTMQLHEAHRLPPQLTVLLQMGGNERRLRALAGEIQMSNEGRRFSDPQSAGRSFHMPIQEPVPSRIETRFEEPPQATSTVNTQTASALLRRMNQGNAPPSQEGFEPTVTPGTDARRAPTFGFWGAHNLQRIPEENPPVEGPFSRPNSGFQGPQRTFANQEGVPPREPENIPLPPSERGIPTPLSYAHSYELREENLERREGAPPRAREDWRQTPPHLANQNRRSPQGPRPISPRERRGIGADPGPGQNINILDGRQGTQQQFPQFEQYRTGYNPGPAPPIPGGRPNPQYNGPPPQPQPPPGSSGPPTPRGTQWGNGPGGPGGGGGGYWGNGPGGTGGPGGGGGHGGYGPPQGPGGPGGHRGPGGGGGGHGGGGGGGPPGNPGGGQFANPQRPPPPLQQLLGPNQNLTPEQYRHLLNLESKIDIRKPDPFTGKELRRWKTFVTECLVTFQAKVITYEQDHLKVSFASSYLKDGAMDYFRLQLTYNPQHPMFTNWEGFVHELGSRFGIPNSRVEAENNISRLKMKEWEKFTAFIIKFEQEAYETGWNWVALQFTLRKALPQRILNVLAIAPSPETYEGYRDLVTKIDRRYWEHRIENPESYKPLWANNANTSNASARPPMGPSAGPASRTTPQTAQGNRNARLNAKSHDQDPDSGKEGKAQGQEIAWDDEEALQANNFGFKKSTRPWVKIDEDVKQQRIRDKACILCGDLEHWMRDCPTANTMGRATYLIGDDIFEFHHKTEEGNAGAIQDLPGL</sequence>
<feature type="region of interest" description="Disordered" evidence="2">
    <location>
        <begin position="856"/>
        <end position="915"/>
    </location>
</feature>
<accession>A0A8H5H3Q3</accession>
<dbReference type="PANTHER" id="PTHR48226:SF1">
    <property type="entry name" value="WAS_WASL-INTERACTING PROTEIN FAMILY MEMBER 1"/>
    <property type="match status" value="1"/>
</dbReference>
<feature type="region of interest" description="Disordered" evidence="2">
    <location>
        <begin position="73"/>
        <end position="101"/>
    </location>
</feature>
<dbReference type="PANTHER" id="PTHR48226">
    <property type="entry name" value="OS06G0326200 PROTEIN"/>
    <property type="match status" value="1"/>
</dbReference>
<feature type="compositionally biased region" description="Polar residues" evidence="2">
    <location>
        <begin position="399"/>
        <end position="413"/>
    </location>
</feature>
<reference evidence="3 4" key="1">
    <citation type="journal article" date="2020" name="ISME J.">
        <title>Uncovering the hidden diversity of litter-decomposition mechanisms in mushroom-forming fungi.</title>
        <authorList>
            <person name="Floudas D."/>
            <person name="Bentzer J."/>
            <person name="Ahren D."/>
            <person name="Johansson T."/>
            <person name="Persson P."/>
            <person name="Tunlid A."/>
        </authorList>
    </citation>
    <scope>NUCLEOTIDE SEQUENCE [LARGE SCALE GENOMIC DNA]</scope>
    <source>
        <strain evidence="3 4">CBS 661.87</strain>
    </source>
</reference>
<feature type="compositionally biased region" description="Polar residues" evidence="2">
    <location>
        <begin position="881"/>
        <end position="894"/>
    </location>
</feature>
<feature type="compositionally biased region" description="Gly residues" evidence="2">
    <location>
        <begin position="568"/>
        <end position="640"/>
    </location>
</feature>
<dbReference type="InterPro" id="IPR053099">
    <property type="entry name" value="WAS/WASL-interacting_domain"/>
</dbReference>
<dbReference type="GO" id="GO:0006397">
    <property type="term" value="P:mRNA processing"/>
    <property type="evidence" value="ECO:0007669"/>
    <property type="project" value="UniProtKB-KW"/>
</dbReference>
<dbReference type="GO" id="GO:0005884">
    <property type="term" value="C:actin filament"/>
    <property type="evidence" value="ECO:0007669"/>
    <property type="project" value="TreeGrafter"/>
</dbReference>
<dbReference type="GO" id="GO:0003676">
    <property type="term" value="F:nucleic acid binding"/>
    <property type="evidence" value="ECO:0007669"/>
    <property type="project" value="InterPro"/>
</dbReference>
<evidence type="ECO:0008006" key="5">
    <source>
        <dbReference type="Google" id="ProtNLM"/>
    </source>
</evidence>
<feature type="region of interest" description="Disordered" evidence="2">
    <location>
        <begin position="386"/>
        <end position="508"/>
    </location>
</feature>
<dbReference type="GO" id="GO:0030048">
    <property type="term" value="P:actin filament-based movement"/>
    <property type="evidence" value="ECO:0007669"/>
    <property type="project" value="TreeGrafter"/>
</dbReference>
<keyword evidence="4" id="KW-1185">Reference proteome</keyword>
<feature type="region of interest" description="Disordered" evidence="2">
    <location>
        <begin position="114"/>
        <end position="175"/>
    </location>
</feature>
<keyword evidence="1" id="KW-0507">mRNA processing</keyword>
<evidence type="ECO:0000256" key="2">
    <source>
        <dbReference type="SAM" id="MobiDB-lite"/>
    </source>
</evidence>
<feature type="compositionally biased region" description="Low complexity" evidence="2">
    <location>
        <begin position="859"/>
        <end position="869"/>
    </location>
</feature>
<evidence type="ECO:0000313" key="4">
    <source>
        <dbReference type="Proteomes" id="UP000565441"/>
    </source>
</evidence>
<name>A0A8H5H3Q3_9AGAR</name>
<dbReference type="EMBL" id="JAACJP010000030">
    <property type="protein sequence ID" value="KAF5376124.1"/>
    <property type="molecule type" value="Genomic_DNA"/>
</dbReference>
<organism evidence="3 4">
    <name type="scientific">Tricholomella constricta</name>
    <dbReference type="NCBI Taxonomy" id="117010"/>
    <lineage>
        <taxon>Eukaryota</taxon>
        <taxon>Fungi</taxon>
        <taxon>Dikarya</taxon>
        <taxon>Basidiomycota</taxon>
        <taxon>Agaricomycotina</taxon>
        <taxon>Agaricomycetes</taxon>
        <taxon>Agaricomycetidae</taxon>
        <taxon>Agaricales</taxon>
        <taxon>Tricholomatineae</taxon>
        <taxon>Lyophyllaceae</taxon>
        <taxon>Tricholomella</taxon>
    </lineage>
</organism>
<dbReference type="SUPFAM" id="SSF57756">
    <property type="entry name" value="Retrovirus zinc finger-like domains"/>
    <property type="match status" value="1"/>
</dbReference>
<evidence type="ECO:0000313" key="3">
    <source>
        <dbReference type="EMBL" id="KAF5376124.1"/>
    </source>
</evidence>
<protein>
    <recommendedName>
        <fullName evidence="5">CCHC-type domain-containing protein</fullName>
    </recommendedName>
</protein>
<dbReference type="GO" id="GO:0008270">
    <property type="term" value="F:zinc ion binding"/>
    <property type="evidence" value="ECO:0007669"/>
    <property type="project" value="InterPro"/>
</dbReference>
<feature type="compositionally biased region" description="Polar residues" evidence="2">
    <location>
        <begin position="136"/>
        <end position="149"/>
    </location>
</feature>
<proteinExistence type="predicted"/>
<feature type="region of interest" description="Disordered" evidence="2">
    <location>
        <begin position="523"/>
        <end position="659"/>
    </location>
</feature>
<dbReference type="AlphaFoldDB" id="A0A8H5H3Q3"/>
<feature type="compositionally biased region" description="Basic and acidic residues" evidence="2">
    <location>
        <begin position="444"/>
        <end position="466"/>
    </location>
</feature>
<evidence type="ECO:0000256" key="1">
    <source>
        <dbReference type="ARBA" id="ARBA00022664"/>
    </source>
</evidence>
<comment type="caution">
    <text evidence="3">The sequence shown here is derived from an EMBL/GenBank/DDBJ whole genome shotgun (WGS) entry which is preliminary data.</text>
</comment>
<feature type="compositionally biased region" description="Basic and acidic residues" evidence="2">
    <location>
        <begin position="899"/>
        <end position="912"/>
    </location>
</feature>
<gene>
    <name evidence="3" type="ORF">D9615_007675</name>
</gene>
<feature type="compositionally biased region" description="Pro residues" evidence="2">
    <location>
        <begin position="151"/>
        <end position="167"/>
    </location>
</feature>
<feature type="compositionally biased region" description="Pro residues" evidence="2">
    <location>
        <begin position="530"/>
        <end position="563"/>
    </location>
</feature>
<dbReference type="Proteomes" id="UP000565441">
    <property type="component" value="Unassembled WGS sequence"/>
</dbReference>
<feature type="region of interest" description="Disordered" evidence="2">
    <location>
        <begin position="348"/>
        <end position="374"/>
    </location>
</feature>
<dbReference type="InterPro" id="IPR036875">
    <property type="entry name" value="Znf_CCHC_sf"/>
</dbReference>